<keyword evidence="5" id="KW-1185">Reference proteome</keyword>
<feature type="region of interest" description="Disordered" evidence="3">
    <location>
        <begin position="183"/>
        <end position="203"/>
    </location>
</feature>
<proteinExistence type="predicted"/>
<sequence length="203" mass="22629">MATDVPCFKVILCGEYGVGKSSIFRRFVDNSFTEDCGPRSTIGLDHMSKEFTVNGKRIKLELWDTAGIERFATLSASYFQSSSAAVLCYSRVDRESFSMLSQHILDIIMHSKTAKIFLCGNKRDLHSDDEITDADVGSFSEQCDTVLSGIFTISCKTGHGLTDMFHTIVGTLLIDAEQRFDPTRIRPHESPPDDSTQKHHCCS</sequence>
<dbReference type="Gene3D" id="3.40.50.300">
    <property type="entry name" value="P-loop containing nucleotide triphosphate hydrolases"/>
    <property type="match status" value="1"/>
</dbReference>
<evidence type="ECO:0000256" key="3">
    <source>
        <dbReference type="SAM" id="MobiDB-lite"/>
    </source>
</evidence>
<comment type="caution">
    <text evidence="4">The sequence shown here is derived from an EMBL/GenBank/DDBJ whole genome shotgun (WGS) entry which is preliminary data.</text>
</comment>
<dbReference type="GO" id="GO:0003924">
    <property type="term" value="F:GTPase activity"/>
    <property type="evidence" value="ECO:0007669"/>
    <property type="project" value="InterPro"/>
</dbReference>
<dbReference type="EMBL" id="JAODUP010000101">
    <property type="protein sequence ID" value="KAK2162227.1"/>
    <property type="molecule type" value="Genomic_DNA"/>
</dbReference>
<dbReference type="InterPro" id="IPR001806">
    <property type="entry name" value="Small_GTPase"/>
</dbReference>
<dbReference type="AlphaFoldDB" id="A0AAD9K044"/>
<dbReference type="GO" id="GO:0005525">
    <property type="term" value="F:GTP binding"/>
    <property type="evidence" value="ECO:0007669"/>
    <property type="project" value="UniProtKB-KW"/>
</dbReference>
<dbReference type="InterPro" id="IPR005225">
    <property type="entry name" value="Small_GTP-bd"/>
</dbReference>
<dbReference type="PANTHER" id="PTHR47977">
    <property type="entry name" value="RAS-RELATED PROTEIN RAB"/>
    <property type="match status" value="1"/>
</dbReference>
<feature type="compositionally biased region" description="Basic and acidic residues" evidence="3">
    <location>
        <begin position="183"/>
        <end position="197"/>
    </location>
</feature>
<evidence type="ECO:0000256" key="1">
    <source>
        <dbReference type="ARBA" id="ARBA00022741"/>
    </source>
</evidence>
<dbReference type="CDD" id="cd00154">
    <property type="entry name" value="Rab"/>
    <property type="match status" value="1"/>
</dbReference>
<dbReference type="PROSITE" id="PS51419">
    <property type="entry name" value="RAB"/>
    <property type="match status" value="1"/>
</dbReference>
<evidence type="ECO:0000313" key="4">
    <source>
        <dbReference type="EMBL" id="KAK2162227.1"/>
    </source>
</evidence>
<evidence type="ECO:0000256" key="2">
    <source>
        <dbReference type="ARBA" id="ARBA00023134"/>
    </source>
</evidence>
<dbReference type="SMART" id="SM00174">
    <property type="entry name" value="RHO"/>
    <property type="match status" value="1"/>
</dbReference>
<gene>
    <name evidence="4" type="ORF">LSH36_101g00014</name>
</gene>
<dbReference type="SMART" id="SM00173">
    <property type="entry name" value="RAS"/>
    <property type="match status" value="1"/>
</dbReference>
<reference evidence="4" key="1">
    <citation type="journal article" date="2023" name="Mol. Biol. Evol.">
        <title>Third-Generation Sequencing Reveals the Adaptive Role of the Epigenome in Three Deep-Sea Polychaetes.</title>
        <authorList>
            <person name="Perez M."/>
            <person name="Aroh O."/>
            <person name="Sun Y."/>
            <person name="Lan Y."/>
            <person name="Juniper S.K."/>
            <person name="Young C.R."/>
            <person name="Angers B."/>
            <person name="Qian P.Y."/>
        </authorList>
    </citation>
    <scope>NUCLEOTIDE SEQUENCE</scope>
    <source>
        <strain evidence="4">P08H-3</strain>
    </source>
</reference>
<dbReference type="InterPro" id="IPR050227">
    <property type="entry name" value="Rab"/>
</dbReference>
<keyword evidence="2" id="KW-0342">GTP-binding</keyword>
<protein>
    <submittedName>
        <fullName evidence="4">Uncharacterized protein</fullName>
    </submittedName>
</protein>
<dbReference type="Proteomes" id="UP001208570">
    <property type="component" value="Unassembled WGS sequence"/>
</dbReference>
<dbReference type="Pfam" id="PF00071">
    <property type="entry name" value="Ras"/>
    <property type="match status" value="1"/>
</dbReference>
<keyword evidence="1" id="KW-0547">Nucleotide-binding</keyword>
<dbReference type="SUPFAM" id="SSF52540">
    <property type="entry name" value="P-loop containing nucleoside triphosphate hydrolases"/>
    <property type="match status" value="1"/>
</dbReference>
<dbReference type="FunFam" id="3.40.50.300:FF:001329">
    <property type="entry name" value="Small GTP-binding protein, putative"/>
    <property type="match status" value="1"/>
</dbReference>
<accession>A0AAD9K044</accession>
<dbReference type="PRINTS" id="PR00449">
    <property type="entry name" value="RASTRNSFRMNG"/>
</dbReference>
<name>A0AAD9K044_9ANNE</name>
<dbReference type="NCBIfam" id="TIGR00231">
    <property type="entry name" value="small_GTP"/>
    <property type="match status" value="1"/>
</dbReference>
<dbReference type="SMART" id="SM00175">
    <property type="entry name" value="RAB"/>
    <property type="match status" value="1"/>
</dbReference>
<dbReference type="InterPro" id="IPR027417">
    <property type="entry name" value="P-loop_NTPase"/>
</dbReference>
<organism evidence="4 5">
    <name type="scientific">Paralvinella palmiformis</name>
    <dbReference type="NCBI Taxonomy" id="53620"/>
    <lineage>
        <taxon>Eukaryota</taxon>
        <taxon>Metazoa</taxon>
        <taxon>Spiralia</taxon>
        <taxon>Lophotrochozoa</taxon>
        <taxon>Annelida</taxon>
        <taxon>Polychaeta</taxon>
        <taxon>Sedentaria</taxon>
        <taxon>Canalipalpata</taxon>
        <taxon>Terebellida</taxon>
        <taxon>Terebelliformia</taxon>
        <taxon>Alvinellidae</taxon>
        <taxon>Paralvinella</taxon>
    </lineage>
</organism>
<evidence type="ECO:0000313" key="5">
    <source>
        <dbReference type="Proteomes" id="UP001208570"/>
    </source>
</evidence>